<evidence type="ECO:0000313" key="6">
    <source>
        <dbReference type="EMBL" id="WAH38851.1"/>
    </source>
</evidence>
<organism evidence="6 7">
    <name type="scientific">Alicyclobacillus dauci</name>
    <dbReference type="NCBI Taxonomy" id="1475485"/>
    <lineage>
        <taxon>Bacteria</taxon>
        <taxon>Bacillati</taxon>
        <taxon>Bacillota</taxon>
        <taxon>Bacilli</taxon>
        <taxon>Bacillales</taxon>
        <taxon>Alicyclobacillaceae</taxon>
        <taxon>Alicyclobacillus</taxon>
    </lineage>
</organism>
<dbReference type="GO" id="GO:0016301">
    <property type="term" value="F:kinase activity"/>
    <property type="evidence" value="ECO:0007669"/>
    <property type="project" value="UniProtKB-KW"/>
</dbReference>
<dbReference type="InterPro" id="IPR043129">
    <property type="entry name" value="ATPase_NBD"/>
</dbReference>
<dbReference type="PANTHER" id="PTHR43095">
    <property type="entry name" value="SUGAR KINASE"/>
    <property type="match status" value="1"/>
</dbReference>
<dbReference type="InterPro" id="IPR000577">
    <property type="entry name" value="Carb_kinase_FGGY"/>
</dbReference>
<keyword evidence="7" id="KW-1185">Reference proteome</keyword>
<evidence type="ECO:0000256" key="3">
    <source>
        <dbReference type="ARBA" id="ARBA00022777"/>
    </source>
</evidence>
<dbReference type="Pfam" id="PF00370">
    <property type="entry name" value="FGGY_N"/>
    <property type="match status" value="1"/>
</dbReference>
<accession>A0ABY6Z7J2</accession>
<dbReference type="CDD" id="cd07783">
    <property type="entry name" value="ASKHA_NBD_FGGY_SePSK_AtXK1-like"/>
    <property type="match status" value="1"/>
</dbReference>
<evidence type="ECO:0000259" key="5">
    <source>
        <dbReference type="Pfam" id="PF02782"/>
    </source>
</evidence>
<comment type="similarity">
    <text evidence="1">Belongs to the FGGY kinase family.</text>
</comment>
<keyword evidence="2" id="KW-0808">Transferase</keyword>
<dbReference type="InterPro" id="IPR050406">
    <property type="entry name" value="FGGY_Carb_Kinase"/>
</dbReference>
<dbReference type="InterPro" id="IPR018485">
    <property type="entry name" value="FGGY_C"/>
</dbReference>
<keyword evidence="3 6" id="KW-0418">Kinase</keyword>
<dbReference type="Proteomes" id="UP001164803">
    <property type="component" value="Chromosome"/>
</dbReference>
<evidence type="ECO:0000256" key="2">
    <source>
        <dbReference type="ARBA" id="ARBA00022679"/>
    </source>
</evidence>
<dbReference type="EMBL" id="CP104064">
    <property type="protein sequence ID" value="WAH38851.1"/>
    <property type="molecule type" value="Genomic_DNA"/>
</dbReference>
<reference evidence="6" key="1">
    <citation type="submission" date="2022-08" db="EMBL/GenBank/DDBJ databases">
        <title>Alicyclobacillus dauci DSM2870, complete genome.</title>
        <authorList>
            <person name="Wang Q."/>
            <person name="Cai R."/>
            <person name="Wang Z."/>
        </authorList>
    </citation>
    <scope>NUCLEOTIDE SEQUENCE</scope>
    <source>
        <strain evidence="6">DSM 28700</strain>
    </source>
</reference>
<feature type="domain" description="Carbohydrate kinase FGGY N-terminal" evidence="4">
    <location>
        <begin position="2"/>
        <end position="247"/>
    </location>
</feature>
<evidence type="ECO:0000313" key="7">
    <source>
        <dbReference type="Proteomes" id="UP001164803"/>
    </source>
</evidence>
<feature type="domain" description="Carbohydrate kinase FGGY C-terminal" evidence="5">
    <location>
        <begin position="260"/>
        <end position="435"/>
    </location>
</feature>
<evidence type="ECO:0000256" key="1">
    <source>
        <dbReference type="ARBA" id="ARBA00009156"/>
    </source>
</evidence>
<dbReference type="Gene3D" id="3.30.420.40">
    <property type="match status" value="2"/>
</dbReference>
<sequence>MYVLGIDVGTQGARVHLVNTADGQLVLSDSEDFPGVSTTAAHGMFEQDPQKWITAMTTCLKNIVTRLPELHVDAKDIVAISATSTSGTIVPLDKTGAPLSPAVMYSDSRSSQEAIRLNQQMEKLGLDLGVQFSPSYSLPKILWHMNQQPEWLNDVSLWTDPTSYLLGYLSGEFVSDETNVLKMGYDLVLNKWPFSLLESVGIEPNVLPKVIKSGTVIGSIRESIAQTVGLSKSTLVVGGMTDGCASQVASGAVNPGEWNSTIGTTLVIKGVTLTRPTDPNHLVYSHKHPNGYWMPGAASNTGGIAISTDFSNGDLPGLNQDVLHHSPSGLLIYPLKSAGERFPFLKPNAIGFIKGSFSSDVHRYAGYLEGISFIEKLSFEKISSLVSNLISTVHVSGGSANSVPWLQIRADVLNAAIKRTKNSSGAMGAAILAASNTVYSSLDLAVSSMVVHDLFVTPRSEFVQKYEYWYGKFKDELINRGYIQS</sequence>
<protein>
    <submittedName>
        <fullName evidence="6">FGGY-family carbohydrate kinase</fullName>
    </submittedName>
</protein>
<gene>
    <name evidence="6" type="ORF">NZD86_10415</name>
</gene>
<dbReference type="InterPro" id="IPR018484">
    <property type="entry name" value="FGGY_N"/>
</dbReference>
<proteinExistence type="inferred from homology"/>
<evidence type="ECO:0000259" key="4">
    <source>
        <dbReference type="Pfam" id="PF00370"/>
    </source>
</evidence>
<dbReference type="SUPFAM" id="SSF53067">
    <property type="entry name" value="Actin-like ATPase domain"/>
    <property type="match status" value="2"/>
</dbReference>
<dbReference type="Pfam" id="PF02782">
    <property type="entry name" value="FGGY_C"/>
    <property type="match status" value="1"/>
</dbReference>
<name>A0ABY6Z7J2_9BACL</name>
<dbReference type="RefSeq" id="WP_268046446.1">
    <property type="nucleotide sequence ID" value="NZ_CP104064.1"/>
</dbReference>
<dbReference type="PANTHER" id="PTHR43095:SF5">
    <property type="entry name" value="XYLULOSE KINASE"/>
    <property type="match status" value="1"/>
</dbReference>
<dbReference type="PIRSF" id="PIRSF000538">
    <property type="entry name" value="GlpK"/>
    <property type="match status" value="1"/>
</dbReference>